<dbReference type="PANTHER" id="PTHR47604:SF1">
    <property type="entry name" value="ADENYLYL CYCLASE"/>
    <property type="match status" value="1"/>
</dbReference>
<name>A0AAV9CRS0_ACOCL</name>
<sequence length="397" mass="44452">MMQVCSRARRPIASHCRRFLAPSIGEESLALPPSHRTFTSQAPPPPLLPHSRILHGGAFSTLRLREGLPMCSPMVGSCFSSEATTCQADGSPSEAVKELHQKMLKSVEAGTMPPNAWMWSLLDSCANREDIKLLFDILQHLRRFRLSNLRIHSNFNPHLCLKVSEACARVGALDYGTKTLCKHNVYGLTPSIGSAHKLLLYAKEHNNAKLMVKIMKLLERNSLQLQSGTADIVFSICYNTNNWSLISKYSKKFIGAGVKLQRTSFDIWMECAAKIGDAQTVWKIEKLRSESVKFPSISSSFSIAKAYLLENKPENAAASIHICYQNLTEPKMSRFKDEFQNFMKWLPEVVKQEKEEDRKVLANSLVNDTAKMVSALMGKGLERAVDIEKLNEIAIPA</sequence>
<dbReference type="AlphaFoldDB" id="A0AAV9CRS0"/>
<proteinExistence type="predicted"/>
<dbReference type="Proteomes" id="UP001180020">
    <property type="component" value="Unassembled WGS sequence"/>
</dbReference>
<gene>
    <name evidence="1" type="ORF">QJS10_CPB17g01425</name>
</gene>
<organism evidence="1 2">
    <name type="scientific">Acorus calamus</name>
    <name type="common">Sweet flag</name>
    <dbReference type="NCBI Taxonomy" id="4465"/>
    <lineage>
        <taxon>Eukaryota</taxon>
        <taxon>Viridiplantae</taxon>
        <taxon>Streptophyta</taxon>
        <taxon>Embryophyta</taxon>
        <taxon>Tracheophyta</taxon>
        <taxon>Spermatophyta</taxon>
        <taxon>Magnoliopsida</taxon>
        <taxon>Liliopsida</taxon>
        <taxon>Acoraceae</taxon>
        <taxon>Acorus</taxon>
    </lineage>
</organism>
<accession>A0AAV9CRS0</accession>
<evidence type="ECO:0000313" key="2">
    <source>
        <dbReference type="Proteomes" id="UP001180020"/>
    </source>
</evidence>
<reference evidence="1" key="2">
    <citation type="submission" date="2023-06" db="EMBL/GenBank/DDBJ databases">
        <authorList>
            <person name="Ma L."/>
            <person name="Liu K.-W."/>
            <person name="Li Z."/>
            <person name="Hsiao Y.-Y."/>
            <person name="Qi Y."/>
            <person name="Fu T."/>
            <person name="Tang G."/>
            <person name="Zhang D."/>
            <person name="Sun W.-H."/>
            <person name="Liu D.-K."/>
            <person name="Li Y."/>
            <person name="Chen G.-Z."/>
            <person name="Liu X.-D."/>
            <person name="Liao X.-Y."/>
            <person name="Jiang Y.-T."/>
            <person name="Yu X."/>
            <person name="Hao Y."/>
            <person name="Huang J."/>
            <person name="Zhao X.-W."/>
            <person name="Ke S."/>
            <person name="Chen Y.-Y."/>
            <person name="Wu W.-L."/>
            <person name="Hsu J.-L."/>
            <person name="Lin Y.-F."/>
            <person name="Huang M.-D."/>
            <person name="Li C.-Y."/>
            <person name="Huang L."/>
            <person name="Wang Z.-W."/>
            <person name="Zhao X."/>
            <person name="Zhong W.-Y."/>
            <person name="Peng D.-H."/>
            <person name="Ahmad S."/>
            <person name="Lan S."/>
            <person name="Zhang J.-S."/>
            <person name="Tsai W.-C."/>
            <person name="Van De Peer Y."/>
            <person name="Liu Z.-J."/>
        </authorList>
    </citation>
    <scope>NUCLEOTIDE SEQUENCE</scope>
    <source>
        <strain evidence="1">CP</strain>
        <tissue evidence="1">Leaves</tissue>
    </source>
</reference>
<protein>
    <recommendedName>
        <fullName evidence="3">Adenylyl cyclase</fullName>
    </recommendedName>
</protein>
<evidence type="ECO:0000313" key="1">
    <source>
        <dbReference type="EMBL" id="KAK1291861.1"/>
    </source>
</evidence>
<evidence type="ECO:0008006" key="3">
    <source>
        <dbReference type="Google" id="ProtNLM"/>
    </source>
</evidence>
<dbReference type="InterPro" id="IPR011990">
    <property type="entry name" value="TPR-like_helical_dom_sf"/>
</dbReference>
<dbReference type="Gene3D" id="1.25.40.10">
    <property type="entry name" value="Tetratricopeptide repeat domain"/>
    <property type="match status" value="1"/>
</dbReference>
<keyword evidence="2" id="KW-1185">Reference proteome</keyword>
<dbReference type="PANTHER" id="PTHR47604">
    <property type="entry name" value="ADENYLYL CYCLASE"/>
    <property type="match status" value="1"/>
</dbReference>
<comment type="caution">
    <text evidence="1">The sequence shown here is derived from an EMBL/GenBank/DDBJ whole genome shotgun (WGS) entry which is preliminary data.</text>
</comment>
<dbReference type="EMBL" id="JAUJYO010000017">
    <property type="protein sequence ID" value="KAK1291861.1"/>
    <property type="molecule type" value="Genomic_DNA"/>
</dbReference>
<reference evidence="1" key="1">
    <citation type="journal article" date="2023" name="Nat. Commun.">
        <title>Diploid and tetraploid genomes of Acorus and the evolution of monocots.</title>
        <authorList>
            <person name="Ma L."/>
            <person name="Liu K.W."/>
            <person name="Li Z."/>
            <person name="Hsiao Y.Y."/>
            <person name="Qi Y."/>
            <person name="Fu T."/>
            <person name="Tang G.D."/>
            <person name="Zhang D."/>
            <person name="Sun W.H."/>
            <person name="Liu D.K."/>
            <person name="Li Y."/>
            <person name="Chen G.Z."/>
            <person name="Liu X.D."/>
            <person name="Liao X.Y."/>
            <person name="Jiang Y.T."/>
            <person name="Yu X."/>
            <person name="Hao Y."/>
            <person name="Huang J."/>
            <person name="Zhao X.W."/>
            <person name="Ke S."/>
            <person name="Chen Y.Y."/>
            <person name="Wu W.L."/>
            <person name="Hsu J.L."/>
            <person name="Lin Y.F."/>
            <person name="Huang M.D."/>
            <person name="Li C.Y."/>
            <person name="Huang L."/>
            <person name="Wang Z.W."/>
            <person name="Zhao X."/>
            <person name="Zhong W.Y."/>
            <person name="Peng D.H."/>
            <person name="Ahmad S."/>
            <person name="Lan S."/>
            <person name="Zhang J.S."/>
            <person name="Tsai W.C."/>
            <person name="Van de Peer Y."/>
            <person name="Liu Z.J."/>
        </authorList>
    </citation>
    <scope>NUCLEOTIDE SEQUENCE</scope>
    <source>
        <strain evidence="1">CP</strain>
    </source>
</reference>